<dbReference type="Gene3D" id="3.40.50.970">
    <property type="match status" value="1"/>
</dbReference>
<dbReference type="CDD" id="cd07036">
    <property type="entry name" value="TPP_PYR_E1-PDHc-beta_like"/>
    <property type="match status" value="1"/>
</dbReference>
<dbReference type="AlphaFoldDB" id="A0A177EA28"/>
<dbReference type="GO" id="GO:0045254">
    <property type="term" value="C:pyruvate dehydrogenase complex"/>
    <property type="evidence" value="ECO:0007669"/>
    <property type="project" value="EnsemblFungi"/>
</dbReference>
<dbReference type="InterPro" id="IPR027110">
    <property type="entry name" value="PDHB_mito-type"/>
</dbReference>
<evidence type="ECO:0000259" key="6">
    <source>
        <dbReference type="SMART" id="SM00861"/>
    </source>
</evidence>
<dbReference type="GO" id="GO:0042645">
    <property type="term" value="C:mitochondrial nucleoid"/>
    <property type="evidence" value="ECO:0007669"/>
    <property type="project" value="EnsemblFungi"/>
</dbReference>
<dbReference type="NCBIfam" id="NF006667">
    <property type="entry name" value="PRK09212.1"/>
    <property type="match status" value="1"/>
</dbReference>
<dbReference type="OrthoDB" id="10266385at2759"/>
<evidence type="ECO:0000313" key="7">
    <source>
        <dbReference type="EMBL" id="OAG28787.1"/>
    </source>
</evidence>
<dbReference type="PANTHER" id="PTHR11624:SF96">
    <property type="entry name" value="PYRUVATE DEHYDROGENASE E1 COMPONENT SUBUNIT BETA, MITOCHONDRIAL"/>
    <property type="match status" value="1"/>
</dbReference>
<organism evidence="7 8">
    <name type="scientific">Nematocida displodere</name>
    <dbReference type="NCBI Taxonomy" id="1805483"/>
    <lineage>
        <taxon>Eukaryota</taxon>
        <taxon>Fungi</taxon>
        <taxon>Fungi incertae sedis</taxon>
        <taxon>Microsporidia</taxon>
        <taxon>Nematocida</taxon>
    </lineage>
</organism>
<evidence type="ECO:0000256" key="5">
    <source>
        <dbReference type="RuleBase" id="RU364074"/>
    </source>
</evidence>
<proteinExistence type="predicted"/>
<keyword evidence="4 5" id="KW-0670">Pyruvate</keyword>
<dbReference type="STRING" id="1805483.A0A177EA28"/>
<evidence type="ECO:0000313" key="8">
    <source>
        <dbReference type="Proteomes" id="UP000185944"/>
    </source>
</evidence>
<dbReference type="FunFam" id="3.40.50.970:FF:000001">
    <property type="entry name" value="Pyruvate dehydrogenase E1 beta subunit"/>
    <property type="match status" value="1"/>
</dbReference>
<evidence type="ECO:0000256" key="1">
    <source>
        <dbReference type="ARBA" id="ARBA00001964"/>
    </source>
</evidence>
<keyword evidence="3 5" id="KW-0786">Thiamine pyrophosphate</keyword>
<comment type="caution">
    <text evidence="7">The sequence shown here is derived from an EMBL/GenBank/DDBJ whole genome shotgun (WGS) entry which is preliminary data.</text>
</comment>
<dbReference type="EC" id="1.2.4.1" evidence="5"/>
<dbReference type="Gene3D" id="3.40.50.920">
    <property type="match status" value="1"/>
</dbReference>
<dbReference type="SUPFAM" id="SSF52922">
    <property type="entry name" value="TK C-terminal domain-like"/>
    <property type="match status" value="1"/>
</dbReference>
<dbReference type="SMART" id="SM00861">
    <property type="entry name" value="Transket_pyr"/>
    <property type="match status" value="1"/>
</dbReference>
<dbReference type="EMBL" id="LTDL01000042">
    <property type="protein sequence ID" value="OAG28787.1"/>
    <property type="molecule type" value="Genomic_DNA"/>
</dbReference>
<protein>
    <recommendedName>
        <fullName evidence="5">Pyruvate dehydrogenase E1 component subunit beta</fullName>
        <ecNumber evidence="5">1.2.4.1</ecNumber>
    </recommendedName>
</protein>
<dbReference type="Proteomes" id="UP000185944">
    <property type="component" value="Unassembled WGS sequence"/>
</dbReference>
<sequence length="334" mass="36268">MKSKIRDLIKKVIASEMKRDELVYVLGEEVAAYGGAYQCTAGLLEEFGAGRVVDTPISEMGFTGMAVGSAFQGLKPICEFMTFNFALQSIDHIINSAAKTLYMSGGRISCPIVFRGPNGFALGVGAQHTQDFSGLFCAVPGLKVVAPYTARDHVGLLRSAIRDPNPVIVLESELLYPCDMEHEESILEENFMLPLNKAIVEHEGCDVTLVGISISVGLCFKARKLLADRGISAEVINMVAINPLDIETVEASVQKTKKLLIVDCAWPECGIASEISASISSRLFKVLDRPVFTLCSKKIPTPYAEELEAAMYPTPSDIECAVNMLLSTGEYKNK</sequence>
<comment type="cofactor">
    <cofactor evidence="1 5">
        <name>thiamine diphosphate</name>
        <dbReference type="ChEBI" id="CHEBI:58937"/>
    </cofactor>
</comment>
<dbReference type="InterPro" id="IPR029061">
    <property type="entry name" value="THDP-binding"/>
</dbReference>
<feature type="domain" description="Transketolase-like pyrimidine-binding" evidence="6">
    <location>
        <begin position="3"/>
        <end position="178"/>
    </location>
</feature>
<keyword evidence="2 5" id="KW-0560">Oxidoreductase</keyword>
<dbReference type="GO" id="GO:0004739">
    <property type="term" value="F:pyruvate dehydrogenase (acetyl-transferring) activity"/>
    <property type="evidence" value="ECO:0007669"/>
    <property type="project" value="UniProtKB-UniRule"/>
</dbReference>
<dbReference type="PANTHER" id="PTHR11624">
    <property type="entry name" value="DEHYDROGENASE RELATED"/>
    <property type="match status" value="1"/>
</dbReference>
<evidence type="ECO:0000256" key="4">
    <source>
        <dbReference type="ARBA" id="ARBA00023317"/>
    </source>
</evidence>
<dbReference type="InterPro" id="IPR009014">
    <property type="entry name" value="Transketo_C/PFOR_II"/>
</dbReference>
<dbReference type="Pfam" id="PF02779">
    <property type="entry name" value="Transket_pyr"/>
    <property type="match status" value="1"/>
</dbReference>
<evidence type="ECO:0000256" key="2">
    <source>
        <dbReference type="ARBA" id="ARBA00023002"/>
    </source>
</evidence>
<keyword evidence="8" id="KW-1185">Reference proteome</keyword>
<dbReference type="InterPro" id="IPR005475">
    <property type="entry name" value="Transketolase-like_Pyr-bd"/>
</dbReference>
<comment type="catalytic activity">
    <reaction evidence="5">
        <text>N(6)-[(R)-lipoyl]-L-lysyl-[protein] + pyruvate + H(+) = N(6)-[(R)-S(8)-acetyldihydrolipoyl]-L-lysyl-[protein] + CO2</text>
        <dbReference type="Rhea" id="RHEA:19189"/>
        <dbReference type="Rhea" id="RHEA-COMP:10474"/>
        <dbReference type="Rhea" id="RHEA-COMP:10478"/>
        <dbReference type="ChEBI" id="CHEBI:15361"/>
        <dbReference type="ChEBI" id="CHEBI:15378"/>
        <dbReference type="ChEBI" id="CHEBI:16526"/>
        <dbReference type="ChEBI" id="CHEBI:83099"/>
        <dbReference type="ChEBI" id="CHEBI:83111"/>
        <dbReference type="EC" id="1.2.4.1"/>
    </reaction>
</comment>
<dbReference type="GeneID" id="93647276"/>
<dbReference type="InterPro" id="IPR033248">
    <property type="entry name" value="Transketolase_C"/>
</dbReference>
<dbReference type="GO" id="GO:0006086">
    <property type="term" value="P:pyruvate decarboxylation to acetyl-CoA"/>
    <property type="evidence" value="ECO:0007669"/>
    <property type="project" value="EnsemblFungi"/>
</dbReference>
<name>A0A177EA28_9MICR</name>
<accession>A0A177EA28</accession>
<gene>
    <name evidence="7" type="ORF">NEDG_00926</name>
</gene>
<evidence type="ECO:0000256" key="3">
    <source>
        <dbReference type="ARBA" id="ARBA00023052"/>
    </source>
</evidence>
<reference evidence="7 8" key="1">
    <citation type="submission" date="2016-02" db="EMBL/GenBank/DDBJ databases">
        <title>Discovery of a natural microsporidian pathogen with a broad tissue tropism in Caenorhabditis elegans.</title>
        <authorList>
            <person name="Luallen R.J."/>
            <person name="Reinke A.W."/>
            <person name="Tong L."/>
            <person name="Botts M.R."/>
            <person name="Felix M.-A."/>
            <person name="Troemel E.R."/>
        </authorList>
    </citation>
    <scope>NUCLEOTIDE SEQUENCE [LARGE SCALE GENOMIC DNA]</scope>
    <source>
        <strain evidence="7 8">JUm2807</strain>
    </source>
</reference>
<comment type="function">
    <text evidence="5">The pyruvate dehydrogenase complex catalyzes the overall conversion of pyruvate to acetyl-CoA and CO2.</text>
</comment>
<dbReference type="Pfam" id="PF02780">
    <property type="entry name" value="Transketolase_C"/>
    <property type="match status" value="1"/>
</dbReference>
<dbReference type="SUPFAM" id="SSF52518">
    <property type="entry name" value="Thiamin diphosphate-binding fold (THDP-binding)"/>
    <property type="match status" value="1"/>
</dbReference>
<dbReference type="RefSeq" id="XP_067543532.1">
    <property type="nucleotide sequence ID" value="XM_067688344.1"/>
</dbReference>
<dbReference type="VEuPathDB" id="MicrosporidiaDB:NEDG_00926"/>